<feature type="compositionally biased region" description="Low complexity" evidence="2">
    <location>
        <begin position="575"/>
        <end position="586"/>
    </location>
</feature>
<feature type="coiled-coil region" evidence="1">
    <location>
        <begin position="685"/>
        <end position="737"/>
    </location>
</feature>
<feature type="coiled-coil region" evidence="1">
    <location>
        <begin position="1408"/>
        <end position="1435"/>
    </location>
</feature>
<feature type="region of interest" description="Disordered" evidence="2">
    <location>
        <begin position="232"/>
        <end position="298"/>
    </location>
</feature>
<feature type="compositionally biased region" description="Low complexity" evidence="2">
    <location>
        <begin position="243"/>
        <end position="266"/>
    </location>
</feature>
<evidence type="ECO:0000256" key="2">
    <source>
        <dbReference type="SAM" id="MobiDB-lite"/>
    </source>
</evidence>
<gene>
    <name evidence="3" type="ORF">VOLCADRAFT_90943</name>
</gene>
<dbReference type="RefSeq" id="XP_002950500.1">
    <property type="nucleotide sequence ID" value="XM_002950454.1"/>
</dbReference>
<feature type="compositionally biased region" description="Gly residues" evidence="2">
    <location>
        <begin position="469"/>
        <end position="480"/>
    </location>
</feature>
<feature type="compositionally biased region" description="Gly residues" evidence="2">
    <location>
        <begin position="287"/>
        <end position="298"/>
    </location>
</feature>
<name>D8TVS7_VOLCA</name>
<feature type="region of interest" description="Disordered" evidence="2">
    <location>
        <begin position="566"/>
        <end position="586"/>
    </location>
</feature>
<feature type="region of interest" description="Disordered" evidence="2">
    <location>
        <begin position="1597"/>
        <end position="1634"/>
    </location>
</feature>
<evidence type="ECO:0000313" key="3">
    <source>
        <dbReference type="EMBL" id="EFJ48246.1"/>
    </source>
</evidence>
<dbReference type="PANTHER" id="PTHR23159">
    <property type="entry name" value="CENTROSOMAL PROTEIN 2"/>
    <property type="match status" value="1"/>
</dbReference>
<sequence>MASEDLNLRVQQLSQSLLDKERDLVASRNSHAFLKQDLEAAQAQLSAAREELRNEATKNSLLEQRLKRITDELQQTRNDLASSVSERDTLNRTLGRVHDQLNNLKSESAAKSLQITELQLHYDGVLAAKEESIRSLQALLDSQQKQLLEQQAVWEEQKRSLKASLVDSSSDKRAAAGQLALAQAQAVGAAAQAAALADLRAKLAAAETAALKAAEREHKLIELLRHRERQVVKLKQKRNSQSGAAATAGRNTAGGAAAPVAAASPGCGSGGKPHREVVEDRERGGADALGGGGGRSGGGGGVSIAARLAGARVLFAGGVSSEEDSFFADTATSQEMSAASPLRRSGTTTGGSKASSARDSSSNNSLHLALQEERRRHEAVRSRLASAEREADDLRTQLSRLRAQLAEAAAAAAAGSGGGSNVQLADELLRAHRKIQELETQLRRARDGVVMAASEAAASTSPTVSASRVGGGTPDGSGSGGAADLLTPLEHLALVRQRLVRQRQEFEQLLERVVAGDAVLLRSAPGGVLMPEDVKGLMERHLSRIDTLASMSALPEGRRLGDPLGGGFCGGGSQSQGHQNPGQHQQQYQHSLFVVRAAWSTLRRALMSLQEGVSSSLDVKANPAVAYLQGADFLSRIMREWTVGDKVALDTAVESSMSAAVALVQEAATRLQAHAVDSGVVRQQLQEAQDEVAQLRLTNNMVQAEGDRRLAEKRVELEELRSAMERARSEAAVAQASGCVGREASGCVGREASGYVGREASGCVGREASGYVGREASGYVGGSKEDNEGMGFQEARGWRHPARPRDRNHFRRLGWAVWMVWKKEAAARLSELEAARTRAEAAEAAVQRAEAAAAAADAERNRLRKNLTALEGDKGSAEAAAHSREEERMKLMRALSDANATIALLHDRLDAYQAVGNSQINALKHKIRDVVTALESPSLPQLHAMMVTAAADGDAAAAAADGADLAAAAAAGVGPVRIIATTTAAANNSGTPRRAARRPGGVLSETSLNSLALGIRTPSNGGAAAEGGADDPIAVSGSLVAALDSAAVSCSAALHRLALLEMAHHDVDRGVAAVAAVRAQLASATAEMAAGRWMVDGVSFGDVLLTELLHMLDDSASMPFAGGAAVASQGPSPAHGSAGLHTPRAKSASSAPWAGGGGGGGTCSAMALRAQLAVARDQSQHLMRHLKNMEGLLLALKSALPEWLELATARLSARHRTELSRLRGTLGGQLAALRRDLRDMKASCHATLADTAAAAEEALQQLDISSFSRRRYVTSYKFRTQVRPGGLSYTLVRTVVSAARVLPDLRASCEKIRRDVVILVAERDRVRAAAVAAVANTTLVVRSVAEATPLPEVLVLALLNQLTSPEQGLTPFWCAKLRECVAAQMAAAQAAAAEGVVKLQVEPLRLDVDRLNSELKASKRRIALLQAQAARFLEDSGTALESCRRAAGEAAAAVLDSVMAGVREEVAAVRSQVAELESDSSDVLRKTNAAWSEQLATVRASSSAAVAALEESVTVLQSQLGSEADAYDALKAESEAAVKEAAARVAAEEQRLRTLAAELAAAKERLTALEAAETTLEGENRGLRKALRQREMLAMGLMQQQQQDEEQQQQQQRQRSGAGVAFTSRGGMRDSTGA</sequence>
<reference evidence="3 4" key="1">
    <citation type="journal article" date="2010" name="Science">
        <title>Genomic analysis of organismal complexity in the multicellular green alga Volvox carteri.</title>
        <authorList>
            <person name="Prochnik S.E."/>
            <person name="Umen J."/>
            <person name="Nedelcu A.M."/>
            <person name="Hallmann A."/>
            <person name="Miller S.M."/>
            <person name="Nishii I."/>
            <person name="Ferris P."/>
            <person name="Kuo A."/>
            <person name="Mitros T."/>
            <person name="Fritz-Laylin L.K."/>
            <person name="Hellsten U."/>
            <person name="Chapman J."/>
            <person name="Simakov O."/>
            <person name="Rensing S.A."/>
            <person name="Terry A."/>
            <person name="Pangilinan J."/>
            <person name="Kapitonov V."/>
            <person name="Jurka J."/>
            <person name="Salamov A."/>
            <person name="Shapiro H."/>
            <person name="Schmutz J."/>
            <person name="Grimwood J."/>
            <person name="Lindquist E."/>
            <person name="Lucas S."/>
            <person name="Grigoriev I.V."/>
            <person name="Schmitt R."/>
            <person name="Kirk D."/>
            <person name="Rokhsar D.S."/>
        </authorList>
    </citation>
    <scope>NUCLEOTIDE SEQUENCE [LARGE SCALE GENOMIC DNA]</scope>
    <source>
        <strain evidence="4">f. Nagariensis / Eve</strain>
    </source>
</reference>
<dbReference type="PANTHER" id="PTHR23159:SF31">
    <property type="entry name" value="CENTROSOME-ASSOCIATED PROTEIN CEP250 ISOFORM X1"/>
    <property type="match status" value="1"/>
</dbReference>
<proteinExistence type="predicted"/>
<evidence type="ECO:0000313" key="4">
    <source>
        <dbReference type="Proteomes" id="UP000001058"/>
    </source>
</evidence>
<dbReference type="Proteomes" id="UP000001058">
    <property type="component" value="Unassembled WGS sequence"/>
</dbReference>
<feature type="compositionally biased region" description="Basic and acidic residues" evidence="2">
    <location>
        <begin position="273"/>
        <end position="285"/>
    </location>
</feature>
<feature type="coiled-coil region" evidence="1">
    <location>
        <begin position="3"/>
        <end position="153"/>
    </location>
</feature>
<feature type="compositionally biased region" description="Low complexity" evidence="2">
    <location>
        <begin position="454"/>
        <end position="467"/>
    </location>
</feature>
<organism evidence="4">
    <name type="scientific">Volvox carteri f. nagariensis</name>
    <dbReference type="NCBI Taxonomy" id="3068"/>
    <lineage>
        <taxon>Eukaryota</taxon>
        <taxon>Viridiplantae</taxon>
        <taxon>Chlorophyta</taxon>
        <taxon>core chlorophytes</taxon>
        <taxon>Chlorophyceae</taxon>
        <taxon>CS clade</taxon>
        <taxon>Chlamydomonadales</taxon>
        <taxon>Volvocaceae</taxon>
        <taxon>Volvox</taxon>
    </lineage>
</organism>
<keyword evidence="4" id="KW-1185">Reference proteome</keyword>
<dbReference type="InParanoid" id="D8TVS7"/>
<feature type="compositionally biased region" description="Low complexity" evidence="2">
    <location>
        <begin position="343"/>
        <end position="365"/>
    </location>
</feature>
<feature type="coiled-coil region" evidence="1">
    <location>
        <begin position="822"/>
        <end position="880"/>
    </location>
</feature>
<feature type="region of interest" description="Disordered" evidence="2">
    <location>
        <begin position="454"/>
        <end position="480"/>
    </location>
</feature>
<dbReference type="EMBL" id="GL378340">
    <property type="protein sequence ID" value="EFJ48246.1"/>
    <property type="molecule type" value="Genomic_DNA"/>
</dbReference>
<evidence type="ECO:0000256" key="1">
    <source>
        <dbReference type="SAM" id="Coils"/>
    </source>
</evidence>
<protein>
    <submittedName>
        <fullName evidence="3">Uncharacterized protein</fullName>
    </submittedName>
</protein>
<dbReference type="KEGG" id="vcn:VOLCADRAFT_90943"/>
<keyword evidence="1" id="KW-0175">Coiled coil</keyword>
<feature type="region of interest" description="Disordered" evidence="2">
    <location>
        <begin position="331"/>
        <end position="377"/>
    </location>
</feature>
<dbReference type="GeneID" id="9617805"/>
<dbReference type="OrthoDB" id="546320at2759"/>
<accession>D8TVS7</accession>
<feature type="coiled-coil region" evidence="1">
    <location>
        <begin position="1531"/>
        <end position="1589"/>
    </location>
</feature>
<feature type="region of interest" description="Disordered" evidence="2">
    <location>
        <begin position="1123"/>
        <end position="1154"/>
    </location>
</feature>